<organism evidence="2 3">
    <name type="scientific">Pontibacillus yanchengensis Y32</name>
    <dbReference type="NCBI Taxonomy" id="1385514"/>
    <lineage>
        <taxon>Bacteria</taxon>
        <taxon>Bacillati</taxon>
        <taxon>Bacillota</taxon>
        <taxon>Bacilli</taxon>
        <taxon>Bacillales</taxon>
        <taxon>Bacillaceae</taxon>
        <taxon>Pontibacillus</taxon>
    </lineage>
</organism>
<gene>
    <name evidence="2" type="ORF">N782_15775</name>
</gene>
<dbReference type="AlphaFoldDB" id="A0A0A2TBX3"/>
<evidence type="ECO:0000256" key="1">
    <source>
        <dbReference type="SAM" id="MobiDB-lite"/>
    </source>
</evidence>
<name>A0A0A2TBX3_9BACI</name>
<protein>
    <submittedName>
        <fullName evidence="2">Uncharacterized protein</fullName>
    </submittedName>
</protein>
<sequence length="94" mass="10516">MLLKGQRIAYTPFLSTVIMTPPPPCSIFLGFVIPHTDGRRKWRKKGQCETPQRGVAERGGLHCPPRKANHFTAVIITNKFQTKNLAPFEKGSKA</sequence>
<evidence type="ECO:0000313" key="2">
    <source>
        <dbReference type="EMBL" id="KGP71903.1"/>
    </source>
</evidence>
<dbReference type="EMBL" id="AVBF01000044">
    <property type="protein sequence ID" value="KGP71903.1"/>
    <property type="molecule type" value="Genomic_DNA"/>
</dbReference>
<proteinExistence type="predicted"/>
<feature type="region of interest" description="Disordered" evidence="1">
    <location>
        <begin position="43"/>
        <end position="62"/>
    </location>
</feature>
<comment type="caution">
    <text evidence="2">The sequence shown here is derived from an EMBL/GenBank/DDBJ whole genome shotgun (WGS) entry which is preliminary data.</text>
</comment>
<keyword evidence="3" id="KW-1185">Reference proteome</keyword>
<accession>A0A0A2TBX3</accession>
<reference evidence="2 3" key="1">
    <citation type="journal article" date="2015" name="Stand. Genomic Sci.">
        <title>High quality draft genome sequence of the moderately halophilic bacterium Pontibacillus yanchengensis Y32(T) and comparison among Pontibacillus genomes.</title>
        <authorList>
            <person name="Huang J."/>
            <person name="Qiao Z.X."/>
            <person name="Tang J.W."/>
            <person name="Wang G."/>
        </authorList>
    </citation>
    <scope>NUCLEOTIDE SEQUENCE [LARGE SCALE GENOMIC DNA]</scope>
    <source>
        <strain evidence="2 3">Y32</strain>
    </source>
</reference>
<dbReference type="Proteomes" id="UP000030147">
    <property type="component" value="Unassembled WGS sequence"/>
</dbReference>
<evidence type="ECO:0000313" key="3">
    <source>
        <dbReference type="Proteomes" id="UP000030147"/>
    </source>
</evidence>